<gene>
    <name evidence="1" type="ORF">HMPREF3221_02472</name>
</gene>
<sequence length="97" mass="11363">MIKKYIKKTVQIEAIQLKEDNIIEVFDFLDGANYKETKSAEELQYFSKAMLEQGYIEIETLEGMMKASFGDYIIKGIKGEFYPCKHDIFIATYEEVR</sequence>
<protein>
    <recommendedName>
        <fullName evidence="3">Phage protein</fullName>
    </recommendedName>
</protein>
<organism evidence="1 2">
    <name type="scientific">Fusobacterium nucleatum</name>
    <dbReference type="NCBI Taxonomy" id="851"/>
    <lineage>
        <taxon>Bacteria</taxon>
        <taxon>Fusobacteriati</taxon>
        <taxon>Fusobacteriota</taxon>
        <taxon>Fusobacteriia</taxon>
        <taxon>Fusobacteriales</taxon>
        <taxon>Fusobacteriaceae</taxon>
        <taxon>Fusobacterium</taxon>
    </lineage>
</organism>
<dbReference type="EMBL" id="LRPY01000294">
    <property type="protein sequence ID" value="KXA12951.1"/>
    <property type="molecule type" value="Genomic_DNA"/>
</dbReference>
<comment type="caution">
    <text evidence="1">The sequence shown here is derived from an EMBL/GenBank/DDBJ whole genome shotgun (WGS) entry which is preliminary data.</text>
</comment>
<dbReference type="AlphaFoldDB" id="A0A133N9G8"/>
<reference evidence="2" key="1">
    <citation type="submission" date="2016-01" db="EMBL/GenBank/DDBJ databases">
        <authorList>
            <person name="Mitreva M."/>
            <person name="Pepin K.H."/>
            <person name="Mihindukulasuriya K.A."/>
            <person name="Fulton R."/>
            <person name="Fronick C."/>
            <person name="O'Laughlin M."/>
            <person name="Miner T."/>
            <person name="Herter B."/>
            <person name="Rosa B.A."/>
            <person name="Cordes M."/>
            <person name="Tomlinson C."/>
            <person name="Wollam A."/>
            <person name="Palsikar V.B."/>
            <person name="Mardis E.R."/>
            <person name="Wilson R.K."/>
        </authorList>
    </citation>
    <scope>NUCLEOTIDE SEQUENCE [LARGE SCALE GENOMIC DNA]</scope>
    <source>
        <strain evidence="2">MJR7757B</strain>
    </source>
</reference>
<keyword evidence="2" id="KW-1185">Reference proteome</keyword>
<evidence type="ECO:0000313" key="1">
    <source>
        <dbReference type="EMBL" id="KXA12951.1"/>
    </source>
</evidence>
<accession>A0A133N9G8</accession>
<evidence type="ECO:0000313" key="2">
    <source>
        <dbReference type="Proteomes" id="UP000070401"/>
    </source>
</evidence>
<evidence type="ECO:0008006" key="3">
    <source>
        <dbReference type="Google" id="ProtNLM"/>
    </source>
</evidence>
<dbReference type="Proteomes" id="UP000070401">
    <property type="component" value="Unassembled WGS sequence"/>
</dbReference>
<name>A0A133N9G8_FUSNU</name>
<dbReference type="RefSeq" id="WP_060799020.1">
    <property type="nucleotide sequence ID" value="NZ_KQ956800.1"/>
</dbReference>
<proteinExistence type="predicted"/>
<dbReference type="PATRIC" id="fig|851.8.peg.2506"/>